<dbReference type="Proteomes" id="UP000184016">
    <property type="component" value="Unassembled WGS sequence"/>
</dbReference>
<dbReference type="PANTHER" id="PTHR48105">
    <property type="entry name" value="THIOREDOXIN REDUCTASE 1-RELATED-RELATED"/>
    <property type="match status" value="1"/>
</dbReference>
<reference evidence="6" key="1">
    <citation type="submission" date="2016-11" db="EMBL/GenBank/DDBJ databases">
        <authorList>
            <person name="Varghese N."/>
            <person name="Submissions S."/>
        </authorList>
    </citation>
    <scope>NUCLEOTIDE SEQUENCE [LARGE SCALE GENOMIC DNA]</scope>
    <source>
        <strain evidence="6">USBA-503</strain>
    </source>
</reference>
<protein>
    <submittedName>
        <fullName evidence="5">FAD binding domain-containing protein</fullName>
    </submittedName>
</protein>
<dbReference type="STRING" id="1830138.SAMN05443507_104153"/>
<accession>A0A1M6MRK5</accession>
<dbReference type="InterPro" id="IPR050097">
    <property type="entry name" value="Ferredoxin-NADP_redctase_2"/>
</dbReference>
<evidence type="ECO:0000313" key="5">
    <source>
        <dbReference type="EMBL" id="SHJ85913.1"/>
    </source>
</evidence>
<dbReference type="AlphaFoldDB" id="A0A1M6MRK5"/>
<dbReference type="Pfam" id="PF00890">
    <property type="entry name" value="FAD_binding_2"/>
    <property type="match status" value="1"/>
</dbReference>
<keyword evidence="3" id="KW-0560">Oxidoreductase</keyword>
<keyword evidence="2" id="KW-0285">Flavoprotein</keyword>
<evidence type="ECO:0000256" key="3">
    <source>
        <dbReference type="ARBA" id="ARBA00023002"/>
    </source>
</evidence>
<evidence type="ECO:0000256" key="1">
    <source>
        <dbReference type="ARBA" id="ARBA00001974"/>
    </source>
</evidence>
<keyword evidence="6" id="KW-1185">Reference proteome</keyword>
<dbReference type="Gene3D" id="3.50.50.60">
    <property type="entry name" value="FAD/NAD(P)-binding domain"/>
    <property type="match status" value="1"/>
</dbReference>
<proteinExistence type="predicted"/>
<organism evidence="5 6">
    <name type="scientific">Alicyclobacillus tolerans</name>
    <dbReference type="NCBI Taxonomy" id="90970"/>
    <lineage>
        <taxon>Bacteria</taxon>
        <taxon>Bacillati</taxon>
        <taxon>Bacillota</taxon>
        <taxon>Bacilli</taxon>
        <taxon>Bacillales</taxon>
        <taxon>Alicyclobacillaceae</taxon>
        <taxon>Alicyclobacillus</taxon>
    </lineage>
</organism>
<dbReference type="SUPFAM" id="SSF51905">
    <property type="entry name" value="FAD/NAD(P)-binding domain"/>
    <property type="match status" value="1"/>
</dbReference>
<feature type="domain" description="FAD-dependent oxidoreductase 2 FAD-binding" evidence="4">
    <location>
        <begin position="5"/>
        <end position="37"/>
    </location>
</feature>
<dbReference type="EMBL" id="FRAF01000004">
    <property type="protein sequence ID" value="SHJ85913.1"/>
    <property type="molecule type" value="Genomic_DNA"/>
</dbReference>
<gene>
    <name evidence="5" type="ORF">SAMN05443507_104153</name>
</gene>
<dbReference type="GO" id="GO:0016491">
    <property type="term" value="F:oxidoreductase activity"/>
    <property type="evidence" value="ECO:0007669"/>
    <property type="project" value="UniProtKB-KW"/>
</dbReference>
<dbReference type="PROSITE" id="PS51257">
    <property type="entry name" value="PROKAR_LIPOPROTEIN"/>
    <property type="match status" value="1"/>
</dbReference>
<dbReference type="InterPro" id="IPR036188">
    <property type="entry name" value="FAD/NAD-bd_sf"/>
</dbReference>
<dbReference type="RefSeq" id="WP_072873224.1">
    <property type="nucleotide sequence ID" value="NZ_FRAF01000004.1"/>
</dbReference>
<evidence type="ECO:0000259" key="4">
    <source>
        <dbReference type="Pfam" id="PF00890"/>
    </source>
</evidence>
<comment type="cofactor">
    <cofactor evidence="1">
        <name>FAD</name>
        <dbReference type="ChEBI" id="CHEBI:57692"/>
    </cofactor>
</comment>
<evidence type="ECO:0000256" key="2">
    <source>
        <dbReference type="ARBA" id="ARBA00022630"/>
    </source>
</evidence>
<name>A0A1M6MRK5_9BACL</name>
<dbReference type="PRINTS" id="PR00469">
    <property type="entry name" value="PNDRDTASEII"/>
</dbReference>
<sequence>MRHVDVLIVGGGVAGLSCALFTSKAGLSTLVIDNEDSQISDVKQIWNFPGIVEGISGEEWLSAARHQVQKYGGQFLTGQVTSLDVHSPIKKVFLEPNKISTNYEWENPITTTYLVLSVNLGYQLLEDAGFSLAVNEHVPSRKIRYVEGVQYNGRTHITNVYIAGLLAHLPSQTVIASGQGAFVGIQIASQHLGKAFMWHD</sequence>
<evidence type="ECO:0000313" key="6">
    <source>
        <dbReference type="Proteomes" id="UP000184016"/>
    </source>
</evidence>
<dbReference type="InterPro" id="IPR003953">
    <property type="entry name" value="FAD-dep_OxRdtase_2_FAD-bd"/>
</dbReference>